<protein>
    <submittedName>
        <fullName evidence="2 3">Uncharacterized protein</fullName>
    </submittedName>
</protein>
<name>A0A180H378_PUCT1</name>
<evidence type="ECO:0000313" key="4">
    <source>
        <dbReference type="Proteomes" id="UP000005240"/>
    </source>
</evidence>
<dbReference type="EnsemblFungi" id="PTTG_25331-t43_1">
    <property type="protein sequence ID" value="PTTG_25331-t43_1-p1"/>
    <property type="gene ID" value="PTTG_25331"/>
</dbReference>
<sequence>MSGQPPPSSQASPSPGLQSQVQFLGTPSNGALQFSPGFNLPVLFPMQPGTATPSSFVSVLPSQNTNQPSPQPNQPPAANQNDTKDGESSISLRQRGRKRGGTSKAPRGSTAAPRGTSNPRARGSTAAPSGTPNPRARKPPRSWTGTRNADGKSEMDLIVDWLTVEANYSSWRNDSISKRQVCELICDYLQAHGFPERRPWKGVNQQITQVETKFREAQRWKEQTGQGIMD</sequence>
<reference evidence="2" key="1">
    <citation type="submission" date="2009-11" db="EMBL/GenBank/DDBJ databases">
        <authorList>
            <consortium name="The Broad Institute Genome Sequencing Platform"/>
            <person name="Ward D."/>
            <person name="Feldgarden M."/>
            <person name="Earl A."/>
            <person name="Young S.K."/>
            <person name="Zeng Q."/>
            <person name="Koehrsen M."/>
            <person name="Alvarado L."/>
            <person name="Berlin A."/>
            <person name="Bochicchio J."/>
            <person name="Borenstein D."/>
            <person name="Chapman S.B."/>
            <person name="Chen Z."/>
            <person name="Engels R."/>
            <person name="Freedman E."/>
            <person name="Gellesch M."/>
            <person name="Goldberg J."/>
            <person name="Griggs A."/>
            <person name="Gujja S."/>
            <person name="Heilman E."/>
            <person name="Heiman D."/>
            <person name="Hepburn T."/>
            <person name="Howarth C."/>
            <person name="Jen D."/>
            <person name="Larson L."/>
            <person name="Lewis B."/>
            <person name="Mehta T."/>
            <person name="Park D."/>
            <person name="Pearson M."/>
            <person name="Roberts A."/>
            <person name="Saif S."/>
            <person name="Shea T."/>
            <person name="Shenoy N."/>
            <person name="Sisk P."/>
            <person name="Stolte C."/>
            <person name="Sykes S."/>
            <person name="Thomson T."/>
            <person name="Walk T."/>
            <person name="White J."/>
            <person name="Yandava C."/>
            <person name="Izard J."/>
            <person name="Baranova O.V."/>
            <person name="Blanton J.M."/>
            <person name="Tanner A.C."/>
            <person name="Dewhirst F.E."/>
            <person name="Haas B."/>
            <person name="Nusbaum C."/>
            <person name="Birren B."/>
        </authorList>
    </citation>
    <scope>NUCLEOTIDE SEQUENCE [LARGE SCALE GENOMIC DNA]</scope>
    <source>
        <strain evidence="2">1-1 BBBD Race 1</strain>
    </source>
</reference>
<evidence type="ECO:0000256" key="1">
    <source>
        <dbReference type="SAM" id="MobiDB-lite"/>
    </source>
</evidence>
<feature type="compositionally biased region" description="Polar residues" evidence="1">
    <location>
        <begin position="21"/>
        <end position="32"/>
    </location>
</feature>
<reference evidence="3 4" key="3">
    <citation type="journal article" date="2017" name="G3 (Bethesda)">
        <title>Comparative analysis highlights variable genome content of wheat rusts and divergence of the mating loci.</title>
        <authorList>
            <person name="Cuomo C.A."/>
            <person name="Bakkeren G."/>
            <person name="Khalil H.B."/>
            <person name="Panwar V."/>
            <person name="Joly D."/>
            <person name="Linning R."/>
            <person name="Sakthikumar S."/>
            <person name="Song X."/>
            <person name="Adiconis X."/>
            <person name="Fan L."/>
            <person name="Goldberg J.M."/>
            <person name="Levin J.Z."/>
            <person name="Young S."/>
            <person name="Zeng Q."/>
            <person name="Anikster Y."/>
            <person name="Bruce M."/>
            <person name="Wang M."/>
            <person name="Yin C."/>
            <person name="McCallum B."/>
            <person name="Szabo L.J."/>
            <person name="Hulbert S."/>
            <person name="Chen X."/>
            <person name="Fellers J.P."/>
        </authorList>
    </citation>
    <scope>NUCLEOTIDE SEQUENCE</scope>
    <source>
        <strain evidence="3">isolate 1-1 / race 1 (BBBD)</strain>
        <strain evidence="4">Isolate 1-1 / race 1 (BBBD)</strain>
    </source>
</reference>
<dbReference type="OrthoDB" id="96345at2759"/>
<accession>A0A180H378</accession>
<dbReference type="Proteomes" id="UP000005240">
    <property type="component" value="Unassembled WGS sequence"/>
</dbReference>
<keyword evidence="4" id="KW-1185">Reference proteome</keyword>
<dbReference type="PANTHER" id="PTHR33324:SF2">
    <property type="entry name" value="MYB_SANT-LIKE DNA-BINDING DOMAIN-CONTAINING PROTEIN"/>
    <property type="match status" value="1"/>
</dbReference>
<evidence type="ECO:0000313" key="2">
    <source>
        <dbReference type="EMBL" id="OAV99271.1"/>
    </source>
</evidence>
<gene>
    <name evidence="2" type="ORF">PTTG_25331</name>
</gene>
<organism evidence="2">
    <name type="scientific">Puccinia triticina (isolate 1-1 / race 1 (BBBD))</name>
    <name type="common">Brown leaf rust fungus</name>
    <dbReference type="NCBI Taxonomy" id="630390"/>
    <lineage>
        <taxon>Eukaryota</taxon>
        <taxon>Fungi</taxon>
        <taxon>Dikarya</taxon>
        <taxon>Basidiomycota</taxon>
        <taxon>Pucciniomycotina</taxon>
        <taxon>Pucciniomycetes</taxon>
        <taxon>Pucciniales</taxon>
        <taxon>Pucciniaceae</taxon>
        <taxon>Puccinia</taxon>
    </lineage>
</organism>
<proteinExistence type="predicted"/>
<dbReference type="VEuPathDB" id="FungiDB:PTTG_25331"/>
<feature type="region of interest" description="Disordered" evidence="1">
    <location>
        <begin position="1"/>
        <end position="150"/>
    </location>
</feature>
<dbReference type="PANTHER" id="PTHR33324">
    <property type="entry name" value="EXPRESSED PROTEIN"/>
    <property type="match status" value="1"/>
</dbReference>
<evidence type="ECO:0000313" key="3">
    <source>
        <dbReference type="EnsemblFungi" id="PTTG_25331-t43_1-p1"/>
    </source>
</evidence>
<feature type="compositionally biased region" description="Low complexity" evidence="1">
    <location>
        <begin position="9"/>
        <end position="20"/>
    </location>
</feature>
<reference evidence="2" key="2">
    <citation type="submission" date="2016-05" db="EMBL/GenBank/DDBJ databases">
        <title>Comparative analysis highlights variable genome content of wheat rusts and divergence of the mating loci.</title>
        <authorList>
            <person name="Cuomo C.A."/>
            <person name="Bakkeren G."/>
            <person name="Szabo L."/>
            <person name="Khalil H."/>
            <person name="Joly D."/>
            <person name="Goldberg J."/>
            <person name="Young S."/>
            <person name="Zeng Q."/>
            <person name="Fellers J."/>
        </authorList>
    </citation>
    <scope>NUCLEOTIDE SEQUENCE [LARGE SCALE GENOMIC DNA]</scope>
    <source>
        <strain evidence="2">1-1 BBBD Race 1</strain>
    </source>
</reference>
<dbReference type="EMBL" id="ADAS02000003">
    <property type="protein sequence ID" value="OAV99271.1"/>
    <property type="molecule type" value="Genomic_DNA"/>
</dbReference>
<reference evidence="3" key="4">
    <citation type="submission" date="2025-05" db="UniProtKB">
        <authorList>
            <consortium name="EnsemblFungi"/>
        </authorList>
    </citation>
    <scope>IDENTIFICATION</scope>
    <source>
        <strain evidence="3">isolate 1-1 / race 1 (BBBD)</strain>
    </source>
</reference>
<dbReference type="AlphaFoldDB" id="A0A180H378"/>